<proteinExistence type="predicted"/>
<feature type="compositionally biased region" description="Low complexity" evidence="1">
    <location>
        <begin position="68"/>
        <end position="77"/>
    </location>
</feature>
<evidence type="ECO:0000313" key="3">
    <source>
        <dbReference type="Proteomes" id="UP000295192"/>
    </source>
</evidence>
<gene>
    <name evidence="2" type="ORF">AWZ03_014144</name>
</gene>
<evidence type="ECO:0000313" key="2">
    <source>
        <dbReference type="EMBL" id="TDG39435.1"/>
    </source>
</evidence>
<dbReference type="EMBL" id="LSRL02001053">
    <property type="protein sequence ID" value="TDG39435.1"/>
    <property type="molecule type" value="Genomic_DNA"/>
</dbReference>
<comment type="caution">
    <text evidence="2">The sequence shown here is derived from an EMBL/GenBank/DDBJ whole genome shotgun (WGS) entry which is preliminary data.</text>
</comment>
<sequence length="102" mass="11549">MLATGDGRARLPNGRAAKRRCQLSKWIFETNGIHHVPLAVHTAGTWWTPLLGDGSGEASGHCRPPQREPQIPQQEQQEQQEEEEEQRQHQRLHLNQGADNSK</sequence>
<name>A0A484AV55_DRONA</name>
<organism evidence="2 3">
    <name type="scientific">Drosophila navojoa</name>
    <name type="common">Fruit fly</name>
    <dbReference type="NCBI Taxonomy" id="7232"/>
    <lineage>
        <taxon>Eukaryota</taxon>
        <taxon>Metazoa</taxon>
        <taxon>Ecdysozoa</taxon>
        <taxon>Arthropoda</taxon>
        <taxon>Hexapoda</taxon>
        <taxon>Insecta</taxon>
        <taxon>Pterygota</taxon>
        <taxon>Neoptera</taxon>
        <taxon>Endopterygota</taxon>
        <taxon>Diptera</taxon>
        <taxon>Brachycera</taxon>
        <taxon>Muscomorpha</taxon>
        <taxon>Ephydroidea</taxon>
        <taxon>Drosophilidae</taxon>
        <taxon>Drosophila</taxon>
    </lineage>
</organism>
<dbReference type="Proteomes" id="UP000295192">
    <property type="component" value="Unassembled WGS sequence"/>
</dbReference>
<keyword evidence="3" id="KW-1185">Reference proteome</keyword>
<accession>A0A484AV55</accession>
<feature type="region of interest" description="Disordered" evidence="1">
    <location>
        <begin position="46"/>
        <end position="102"/>
    </location>
</feature>
<evidence type="ECO:0000256" key="1">
    <source>
        <dbReference type="SAM" id="MobiDB-lite"/>
    </source>
</evidence>
<protein>
    <submittedName>
        <fullName evidence="2">Uncharacterized protein</fullName>
    </submittedName>
</protein>
<reference evidence="2 3" key="1">
    <citation type="journal article" date="2019" name="J. Hered.">
        <title>An Improved Genome Assembly for Drosophila navojoa, the Basal Species in the mojavensis Cluster.</title>
        <authorList>
            <person name="Vanderlinde T."/>
            <person name="Dupim E.G."/>
            <person name="Nazario-Yepiz N.O."/>
            <person name="Carvalho A.B."/>
        </authorList>
    </citation>
    <scope>NUCLEOTIDE SEQUENCE [LARGE SCALE GENOMIC DNA]</scope>
    <source>
        <strain evidence="2">Navoj_Jal97</strain>
        <tissue evidence="2">Whole organism</tissue>
    </source>
</reference>
<dbReference type="AlphaFoldDB" id="A0A484AV55"/>